<keyword evidence="1" id="KW-0812">Transmembrane</keyword>
<evidence type="ECO:0000313" key="3">
    <source>
        <dbReference type="Proteomes" id="UP000186817"/>
    </source>
</evidence>
<gene>
    <name evidence="2" type="ORF">AK812_SmicGene26264</name>
</gene>
<organism evidence="2 3">
    <name type="scientific">Symbiodinium microadriaticum</name>
    <name type="common">Dinoflagellate</name>
    <name type="synonym">Zooxanthella microadriatica</name>
    <dbReference type="NCBI Taxonomy" id="2951"/>
    <lineage>
        <taxon>Eukaryota</taxon>
        <taxon>Sar</taxon>
        <taxon>Alveolata</taxon>
        <taxon>Dinophyceae</taxon>
        <taxon>Suessiales</taxon>
        <taxon>Symbiodiniaceae</taxon>
        <taxon>Symbiodinium</taxon>
    </lineage>
</organism>
<evidence type="ECO:0000313" key="2">
    <source>
        <dbReference type="EMBL" id="OLP91978.1"/>
    </source>
</evidence>
<protein>
    <submittedName>
        <fullName evidence="2">Uncharacterized protein</fullName>
    </submittedName>
</protein>
<keyword evidence="1" id="KW-0472">Membrane</keyword>
<feature type="transmembrane region" description="Helical" evidence="1">
    <location>
        <begin position="55"/>
        <end position="77"/>
    </location>
</feature>
<dbReference type="Proteomes" id="UP000186817">
    <property type="component" value="Unassembled WGS sequence"/>
</dbReference>
<proteinExistence type="predicted"/>
<reference evidence="2 3" key="1">
    <citation type="submission" date="2016-02" db="EMBL/GenBank/DDBJ databases">
        <title>Genome analysis of coral dinoflagellate symbionts highlights evolutionary adaptations to a symbiotic lifestyle.</title>
        <authorList>
            <person name="Aranda M."/>
            <person name="Li Y."/>
            <person name="Liew Y.J."/>
            <person name="Baumgarten S."/>
            <person name="Simakov O."/>
            <person name="Wilson M."/>
            <person name="Piel J."/>
            <person name="Ashoor H."/>
            <person name="Bougouffa S."/>
            <person name="Bajic V.B."/>
            <person name="Ryu T."/>
            <person name="Ravasi T."/>
            <person name="Bayer T."/>
            <person name="Micklem G."/>
            <person name="Kim H."/>
            <person name="Bhak J."/>
            <person name="Lajeunesse T.C."/>
            <person name="Voolstra C.R."/>
        </authorList>
    </citation>
    <scope>NUCLEOTIDE SEQUENCE [LARGE SCALE GENOMIC DNA]</scope>
    <source>
        <strain evidence="2 3">CCMP2467</strain>
    </source>
</reference>
<name>A0A1Q9DA06_SYMMI</name>
<accession>A0A1Q9DA06</accession>
<keyword evidence="1" id="KW-1133">Transmembrane helix</keyword>
<dbReference type="EMBL" id="LSRX01000640">
    <property type="protein sequence ID" value="OLP91978.1"/>
    <property type="molecule type" value="Genomic_DNA"/>
</dbReference>
<dbReference type="OrthoDB" id="416574at2759"/>
<sequence>MIEISLVVFAQEMEFHAFFEGYGPLLKFLTVKLLLSLAYFQKGCVYVLQTVNRFYMFYSSLILYECVLGVFLHWFAWPSDEIFYEEDEKDIEGAGASDPERRPLLEKA</sequence>
<evidence type="ECO:0000256" key="1">
    <source>
        <dbReference type="SAM" id="Phobius"/>
    </source>
</evidence>
<comment type="caution">
    <text evidence="2">The sequence shown here is derived from an EMBL/GenBank/DDBJ whole genome shotgun (WGS) entry which is preliminary data.</text>
</comment>
<dbReference type="AlphaFoldDB" id="A0A1Q9DA06"/>
<keyword evidence="3" id="KW-1185">Reference proteome</keyword>